<name>A0ACC1LV59_9FUNG</name>
<sequence>MDSTESAKAAYMDQLASRTLALPMGRALFDYGTRNINSQDALAIACPKVSARFRGYKADTAWAANSVDTSWPLFHSGVAAALSIERSQARSIHSSWVLLNWPAEPTLKADSGSEDDQHKRYRDSLALHAGFLLGMGLLSSMCVPPQQGGGPLRDIPSWQALRYLTMCHGMTSIGLMTGLACAHRGTINSTVSRMLSFHIPSVLPPGSSERMLLSYGTQAAAMLGLGLVFMRSQNRRMVEVMLRELSSTKQSPQSNARDSLDGSELADSTAECCSLASGFALGLVVLGQGLSTQTLADLHLLDTLSAMIGGSGGNSDLGLIAALGLAFLGTDYAPAAHRLALPAAAQHLRTADPFVLLWRSLMRSLIMLNSIQPTR</sequence>
<accession>A0ACC1LV59</accession>
<feature type="non-terminal residue" evidence="1">
    <location>
        <position position="375"/>
    </location>
</feature>
<dbReference type="EMBL" id="JANBVB010002662">
    <property type="protein sequence ID" value="KAJ2883334.1"/>
    <property type="molecule type" value="Genomic_DNA"/>
</dbReference>
<evidence type="ECO:0000313" key="2">
    <source>
        <dbReference type="Proteomes" id="UP001139981"/>
    </source>
</evidence>
<organism evidence="1 2">
    <name type="scientific">Coemansia aciculifera</name>
    <dbReference type="NCBI Taxonomy" id="417176"/>
    <lineage>
        <taxon>Eukaryota</taxon>
        <taxon>Fungi</taxon>
        <taxon>Fungi incertae sedis</taxon>
        <taxon>Zoopagomycota</taxon>
        <taxon>Kickxellomycotina</taxon>
        <taxon>Kickxellomycetes</taxon>
        <taxon>Kickxellales</taxon>
        <taxon>Kickxellaceae</taxon>
        <taxon>Coemansia</taxon>
    </lineage>
</organism>
<proteinExistence type="predicted"/>
<evidence type="ECO:0000313" key="1">
    <source>
        <dbReference type="EMBL" id="KAJ2883334.1"/>
    </source>
</evidence>
<dbReference type="Proteomes" id="UP001139981">
    <property type="component" value="Unassembled WGS sequence"/>
</dbReference>
<keyword evidence="2" id="KW-1185">Reference proteome</keyword>
<protein>
    <submittedName>
        <fullName evidence="1">Anaphase-promoting complex subunit 1</fullName>
    </submittedName>
</protein>
<comment type="caution">
    <text evidence="1">The sequence shown here is derived from an EMBL/GenBank/DDBJ whole genome shotgun (WGS) entry which is preliminary data.</text>
</comment>
<gene>
    <name evidence="1" type="primary">APC1</name>
    <name evidence="1" type="ORF">IWW38_005556</name>
</gene>
<reference evidence="1" key="1">
    <citation type="submission" date="2022-07" db="EMBL/GenBank/DDBJ databases">
        <title>Phylogenomic reconstructions and comparative analyses of Kickxellomycotina fungi.</title>
        <authorList>
            <person name="Reynolds N.K."/>
            <person name="Stajich J.E."/>
            <person name="Barry K."/>
            <person name="Grigoriev I.V."/>
            <person name="Crous P."/>
            <person name="Smith M.E."/>
        </authorList>
    </citation>
    <scope>NUCLEOTIDE SEQUENCE</scope>
    <source>
        <strain evidence="1">CBS 190363</strain>
    </source>
</reference>